<keyword evidence="3 7" id="KW-0863">Zinc-finger</keyword>
<keyword evidence="2" id="KW-0479">Metal-binding</keyword>
<dbReference type="SMART" id="SM00575">
    <property type="entry name" value="ZnF_PMZ"/>
    <property type="match status" value="1"/>
</dbReference>
<keyword evidence="1" id="KW-0815">Transposition</keyword>
<organism evidence="11 12">
    <name type="scientific">Centaurea solstitialis</name>
    <name type="common">yellow star-thistle</name>
    <dbReference type="NCBI Taxonomy" id="347529"/>
    <lineage>
        <taxon>Eukaryota</taxon>
        <taxon>Viridiplantae</taxon>
        <taxon>Streptophyta</taxon>
        <taxon>Embryophyta</taxon>
        <taxon>Tracheophyta</taxon>
        <taxon>Spermatophyta</taxon>
        <taxon>Magnoliopsida</taxon>
        <taxon>eudicotyledons</taxon>
        <taxon>Gunneridae</taxon>
        <taxon>Pentapetalae</taxon>
        <taxon>asterids</taxon>
        <taxon>campanulids</taxon>
        <taxon>Asterales</taxon>
        <taxon>Asteraceae</taxon>
        <taxon>Carduoideae</taxon>
        <taxon>Cardueae</taxon>
        <taxon>Centaureinae</taxon>
        <taxon>Centaurea</taxon>
    </lineage>
</organism>
<evidence type="ECO:0000256" key="1">
    <source>
        <dbReference type="ARBA" id="ARBA00022578"/>
    </source>
</evidence>
<evidence type="ECO:0000256" key="8">
    <source>
        <dbReference type="SAM" id="MobiDB-lite"/>
    </source>
</evidence>
<evidence type="ECO:0000256" key="5">
    <source>
        <dbReference type="ARBA" id="ARBA00023125"/>
    </source>
</evidence>
<feature type="domain" description="CCHC-type" evidence="9">
    <location>
        <begin position="956"/>
        <end position="970"/>
    </location>
</feature>
<dbReference type="GO" id="GO:0003677">
    <property type="term" value="F:DNA binding"/>
    <property type="evidence" value="ECO:0007669"/>
    <property type="project" value="UniProtKB-KW"/>
</dbReference>
<keyword evidence="12" id="KW-1185">Reference proteome</keyword>
<dbReference type="Pfam" id="PF04434">
    <property type="entry name" value="SWIM"/>
    <property type="match status" value="1"/>
</dbReference>
<dbReference type="InterPro" id="IPR058594">
    <property type="entry name" value="PB1-like_dom_pln"/>
</dbReference>
<accession>A0AA38T4W2</accession>
<dbReference type="PANTHER" id="PTHR31973:SF190">
    <property type="entry name" value="MULE TRANSPOSASE DOMAIN-CONTAINING PROTEIN"/>
    <property type="match status" value="1"/>
</dbReference>
<sequence>MYIFNMFTDHYTNLFSMKIHHGGVFTRRSPGRQYLNGKVTFVDLVDPDQLSIHEFNAIIKHLGYHGTYMMYYHFLIPNSELDFGFQAFASDQDVLSLLKYVPQHKLVSFYIEHGTTMLQTYFMSPEPKKVIIEELSDDNSEEVGSSSCRKRLCLGWEYKKDEIGPKDVNGKDVMEDDQHEYGNEDGHVVGDKAVEDGNQHGHVVGDKAVEDGNQHGHGVGDYAFDKDVLDDFDPFFGDTYSVDQQDGHEGVEMGYNKTDESNDEGDSDSDYLGDEEDIDYMAEVDMTSFNDNVDWEAEWVGNETADKEEVEYEDEEPMDFDDFEDVEYEDEDSLGAARKKELKKLKKMHGKEDISGAEYNFYVGQTFGTREEVKKRVTMYSVHSCRDIRIIKNDNTRFRATCKGQNPVFNEVGGPIKKAGGSSKKADASGLHCSWVLHVSTSKNDSTWTVKTYVGDHTCLQARKVNLCTAKILSQHIQEEIATNPDIPLKTLHEQIQKKFQIRVSSQQVFRAKKMATRQLRGDYSQQYLILRDYLEELQRSNPGTTVKLELEIEPNLGTTTRQFKRVYICLGALKHGFKALGRDLLGLDGSFMKGPYPGQILTAMGVDPNHGIYPLAYAIVEAETTNSWTWFLECLGDDLELVSNSNFTFISDRQKGIIPAIAKVFPAAEHRFCVRHIQQNMKQTWKGKVYNDLLWRCASATTIPQFNAEMEELRKFNVETYNWLKQIPPHHWTRSHFTGRAVCDVLLNNMCEVFNKQLLGGRDKPILTALEFIREYLMRRLALVQQVIDKTVGPLTPTIAKMLIKTKKEASQLVVLWNGEDDYQIKGAWGEQCCVNLLDKFCSCRKWSLTGIPCKHAIAAIWFSAANGGAVALPENWVHPFYHLDTWKKMYQFKIKPTNGRLLWPKSSCPYKMLPPKHHKQIGRPKKCRRKTEEELSQPLVKGGKLLKTGKPMSCRICGKEGHNARTCKAKGTTS</sequence>
<dbReference type="Proteomes" id="UP001172457">
    <property type="component" value="Chromosome 5"/>
</dbReference>
<keyword evidence="5" id="KW-0238">DNA-binding</keyword>
<evidence type="ECO:0000259" key="10">
    <source>
        <dbReference type="PROSITE" id="PS50966"/>
    </source>
</evidence>
<dbReference type="InterPro" id="IPR006564">
    <property type="entry name" value="Znf_PMZ"/>
</dbReference>
<dbReference type="InterPro" id="IPR007527">
    <property type="entry name" value="Znf_SWIM"/>
</dbReference>
<dbReference type="InterPro" id="IPR001878">
    <property type="entry name" value="Znf_CCHC"/>
</dbReference>
<name>A0AA38T4W2_9ASTR</name>
<comment type="caution">
    <text evidence="11">The sequence shown here is derived from an EMBL/GenBank/DDBJ whole genome shotgun (WGS) entry which is preliminary data.</text>
</comment>
<dbReference type="PANTHER" id="PTHR31973">
    <property type="entry name" value="POLYPROTEIN, PUTATIVE-RELATED"/>
    <property type="match status" value="1"/>
</dbReference>
<evidence type="ECO:0008006" key="13">
    <source>
        <dbReference type="Google" id="ProtNLM"/>
    </source>
</evidence>
<dbReference type="AlphaFoldDB" id="A0AA38T4W2"/>
<feature type="region of interest" description="Disordered" evidence="8">
    <location>
        <begin position="241"/>
        <end position="270"/>
    </location>
</feature>
<dbReference type="InterPro" id="IPR001207">
    <property type="entry name" value="Transposase_mutator"/>
</dbReference>
<dbReference type="Pfam" id="PF10551">
    <property type="entry name" value="MULE"/>
    <property type="match status" value="1"/>
</dbReference>
<dbReference type="PROSITE" id="PS50966">
    <property type="entry name" value="ZF_SWIM"/>
    <property type="match status" value="1"/>
</dbReference>
<evidence type="ECO:0000256" key="4">
    <source>
        <dbReference type="ARBA" id="ARBA00022833"/>
    </source>
</evidence>
<dbReference type="Pfam" id="PF26130">
    <property type="entry name" value="PB1-like"/>
    <property type="match status" value="1"/>
</dbReference>
<keyword evidence="6" id="KW-0233">DNA recombination</keyword>
<evidence type="ECO:0000313" key="12">
    <source>
        <dbReference type="Proteomes" id="UP001172457"/>
    </source>
</evidence>
<feature type="compositionally biased region" description="Acidic residues" evidence="8">
    <location>
        <begin position="261"/>
        <end position="270"/>
    </location>
</feature>
<evidence type="ECO:0000256" key="2">
    <source>
        <dbReference type="ARBA" id="ARBA00022723"/>
    </source>
</evidence>
<protein>
    <recommendedName>
        <fullName evidence="13">SWIM-type domain-containing protein</fullName>
    </recommendedName>
</protein>
<dbReference type="GO" id="GO:0008270">
    <property type="term" value="F:zinc ion binding"/>
    <property type="evidence" value="ECO:0007669"/>
    <property type="project" value="UniProtKB-KW"/>
</dbReference>
<dbReference type="PROSITE" id="PS50158">
    <property type="entry name" value="ZF_CCHC"/>
    <property type="match status" value="1"/>
</dbReference>
<proteinExistence type="predicted"/>
<gene>
    <name evidence="11" type="ORF">OSB04_021074</name>
</gene>
<dbReference type="GO" id="GO:0004803">
    <property type="term" value="F:transposase activity"/>
    <property type="evidence" value="ECO:0007669"/>
    <property type="project" value="InterPro"/>
</dbReference>
<dbReference type="PROSITE" id="PS01007">
    <property type="entry name" value="TRANSPOSASE_MUTATOR"/>
    <property type="match status" value="1"/>
</dbReference>
<dbReference type="InterPro" id="IPR018289">
    <property type="entry name" value="MULE_transposase_dom"/>
</dbReference>
<evidence type="ECO:0000256" key="6">
    <source>
        <dbReference type="ARBA" id="ARBA00023172"/>
    </source>
</evidence>
<reference evidence="11" key="1">
    <citation type="submission" date="2023-03" db="EMBL/GenBank/DDBJ databases">
        <title>Chromosome-scale reference genome and RAD-based genetic map of yellow starthistle (Centaurea solstitialis) reveal putative structural variation and QTLs associated with invader traits.</title>
        <authorList>
            <person name="Reatini B."/>
            <person name="Cang F.A."/>
            <person name="Jiang Q."/>
            <person name="Mckibben M.T.W."/>
            <person name="Barker M.S."/>
            <person name="Rieseberg L.H."/>
            <person name="Dlugosch K.M."/>
        </authorList>
    </citation>
    <scope>NUCLEOTIDE SEQUENCE</scope>
    <source>
        <strain evidence="11">CAN-66</strain>
        <tissue evidence="11">Leaf</tissue>
    </source>
</reference>
<evidence type="ECO:0000256" key="3">
    <source>
        <dbReference type="ARBA" id="ARBA00022771"/>
    </source>
</evidence>
<evidence type="ECO:0000256" key="7">
    <source>
        <dbReference type="PROSITE-ProRule" id="PRU00047"/>
    </source>
</evidence>
<keyword evidence="4" id="KW-0862">Zinc</keyword>
<evidence type="ECO:0000259" key="9">
    <source>
        <dbReference type="PROSITE" id="PS50158"/>
    </source>
</evidence>
<dbReference type="EMBL" id="JARYMX010000005">
    <property type="protein sequence ID" value="KAJ9548531.1"/>
    <property type="molecule type" value="Genomic_DNA"/>
</dbReference>
<evidence type="ECO:0000313" key="11">
    <source>
        <dbReference type="EMBL" id="KAJ9548531.1"/>
    </source>
</evidence>
<dbReference type="GO" id="GO:0006313">
    <property type="term" value="P:DNA transposition"/>
    <property type="evidence" value="ECO:0007669"/>
    <property type="project" value="InterPro"/>
</dbReference>
<feature type="domain" description="SWIM-type" evidence="10">
    <location>
        <begin position="824"/>
        <end position="866"/>
    </location>
</feature>